<proteinExistence type="predicted"/>
<reference evidence="1 2" key="1">
    <citation type="submission" date="2015-11" db="EMBL/GenBank/DDBJ databases">
        <title>Genomic analysis of 38 Legionella species identifies large and diverse effector repertoires.</title>
        <authorList>
            <person name="Burstein D."/>
            <person name="Amaro F."/>
            <person name="Zusman T."/>
            <person name="Lifshitz Z."/>
            <person name="Cohen O."/>
            <person name="Gilbert J.A."/>
            <person name="Pupko T."/>
            <person name="Shuman H.A."/>
            <person name="Segal G."/>
        </authorList>
    </citation>
    <scope>NUCLEOTIDE SEQUENCE [LARGE SCALE GENOMIC DNA]</scope>
    <source>
        <strain evidence="1 2">SC-63-C7</strain>
    </source>
</reference>
<keyword evidence="2" id="KW-1185">Reference proteome</keyword>
<dbReference type="EMBL" id="LNYU01000051">
    <property type="protein sequence ID" value="KTD59882.1"/>
    <property type="molecule type" value="Genomic_DNA"/>
</dbReference>
<name>A0A0W0YSQ1_9GAMM</name>
<dbReference type="STRING" id="45074.Lsan_2138"/>
<dbReference type="Proteomes" id="UP000054703">
    <property type="component" value="Unassembled WGS sequence"/>
</dbReference>
<sequence>MEYDHNIHGSFEFLERFGQDCAGAVIISPNENFSYRPGSSSMKEIDIEEIYAAISKKKSIAEVVSHMEKIMDKHPRAKIPKRISTLIAKRAKGLRQQGE</sequence>
<evidence type="ECO:0000313" key="1">
    <source>
        <dbReference type="EMBL" id="KTD59882.1"/>
    </source>
</evidence>
<comment type="caution">
    <text evidence="1">The sequence shown here is derived from an EMBL/GenBank/DDBJ whole genome shotgun (WGS) entry which is preliminary data.</text>
</comment>
<gene>
    <name evidence="1" type="ORF">Lsan_2138</name>
</gene>
<protein>
    <submittedName>
        <fullName evidence="1">Uncharacterized protein</fullName>
    </submittedName>
</protein>
<evidence type="ECO:0000313" key="2">
    <source>
        <dbReference type="Proteomes" id="UP000054703"/>
    </source>
</evidence>
<accession>A0A0W0YSQ1</accession>
<dbReference type="AlphaFoldDB" id="A0A0W0YSQ1"/>
<organism evidence="1 2">
    <name type="scientific">Legionella santicrucis</name>
    <dbReference type="NCBI Taxonomy" id="45074"/>
    <lineage>
        <taxon>Bacteria</taxon>
        <taxon>Pseudomonadati</taxon>
        <taxon>Pseudomonadota</taxon>
        <taxon>Gammaproteobacteria</taxon>
        <taxon>Legionellales</taxon>
        <taxon>Legionellaceae</taxon>
        <taxon>Legionella</taxon>
    </lineage>
</organism>
<dbReference type="PATRIC" id="fig|45074.5.peg.2285"/>